<dbReference type="Gene3D" id="1.20.120.520">
    <property type="entry name" value="nmb1532 protein domain like"/>
    <property type="match status" value="1"/>
</dbReference>
<dbReference type="Proteomes" id="UP001560267">
    <property type="component" value="Unassembled WGS sequence"/>
</dbReference>
<protein>
    <submittedName>
        <fullName evidence="3">DUF2249 domain-containing protein</fullName>
    </submittedName>
</protein>
<accession>A0ABV3Y0X4</accession>
<evidence type="ECO:0000313" key="3">
    <source>
        <dbReference type="EMBL" id="MEX6429217.1"/>
    </source>
</evidence>
<organism evidence="3 4">
    <name type="scientific">Ferrimicrobium acidiphilum</name>
    <dbReference type="NCBI Taxonomy" id="121039"/>
    <lineage>
        <taxon>Bacteria</taxon>
        <taxon>Bacillati</taxon>
        <taxon>Actinomycetota</taxon>
        <taxon>Acidimicrobiia</taxon>
        <taxon>Acidimicrobiales</taxon>
        <taxon>Acidimicrobiaceae</taxon>
        <taxon>Ferrimicrobium</taxon>
    </lineage>
</organism>
<name>A0ABV3Y0X4_9ACTN</name>
<sequence length="322" mass="35718">MTDTELEAFEAMLLHHQELQDQVTSRVDALHVAVTTSGRYELATAQLLTYLAEEVLPHAMAEEHSIYEAAGALPNLGEIVAEMTAEHQKLTAEVEALGRSSDSEHAFLLAESIRTLFARHVGKENELLLPALQADATVSLTQLLAEMHRLSDVARPTTTSTADNPHTDTEADLLALLLESADLLAKDNRGEDACRLVTRAWVTLRRSRPELASKVTAQLHRLIRSVESVPIKLAPRSPSSNTDDHDILDVRPLAPARRHESIFSTFEGLPPSSSFVLVNDHDPKPLRYQFEAEYHGTFTWDYLEAGPRVWRVRIGRSAGTTL</sequence>
<reference evidence="3 4" key="1">
    <citation type="submission" date="2024-07" db="EMBL/GenBank/DDBJ databases">
        <title>Draft Genome Sequence of Ferrimicrobium acidiphilum Strain YE2023, Isolated from a Pulp of Bioleach Reactor.</title>
        <authorList>
            <person name="Elkina Y.A."/>
            <person name="Bulaeva A.G."/>
            <person name="Beletsky A.V."/>
            <person name="Mardanov A.V."/>
        </authorList>
    </citation>
    <scope>NUCLEOTIDE SEQUENCE [LARGE SCALE GENOMIC DNA]</scope>
    <source>
        <strain evidence="3 4">YE2023</strain>
    </source>
</reference>
<dbReference type="InterPro" id="IPR012312">
    <property type="entry name" value="Hemerythrin-like"/>
</dbReference>
<proteinExistence type="predicted"/>
<comment type="caution">
    <text evidence="3">The sequence shown here is derived from an EMBL/GenBank/DDBJ whole genome shotgun (WGS) entry which is preliminary data.</text>
</comment>
<gene>
    <name evidence="3" type="ORF">AB6A68_05110</name>
</gene>
<dbReference type="EMBL" id="JBFSHR010000012">
    <property type="protein sequence ID" value="MEX6429217.1"/>
    <property type="molecule type" value="Genomic_DNA"/>
</dbReference>
<feature type="domain" description="DUF2249" evidence="2">
    <location>
        <begin position="248"/>
        <end position="316"/>
    </location>
</feature>
<dbReference type="RefSeq" id="WP_298382606.1">
    <property type="nucleotide sequence ID" value="NZ_JBFSHR010000012.1"/>
</dbReference>
<dbReference type="Pfam" id="PF01814">
    <property type="entry name" value="Hemerythrin"/>
    <property type="match status" value="1"/>
</dbReference>
<evidence type="ECO:0000259" key="2">
    <source>
        <dbReference type="Pfam" id="PF10006"/>
    </source>
</evidence>
<dbReference type="InterPro" id="IPR018720">
    <property type="entry name" value="DUF2249"/>
</dbReference>
<keyword evidence="4" id="KW-1185">Reference proteome</keyword>
<dbReference type="Pfam" id="PF10006">
    <property type="entry name" value="DUF2249"/>
    <property type="match status" value="1"/>
</dbReference>
<evidence type="ECO:0000313" key="4">
    <source>
        <dbReference type="Proteomes" id="UP001560267"/>
    </source>
</evidence>
<evidence type="ECO:0000259" key="1">
    <source>
        <dbReference type="Pfam" id="PF01814"/>
    </source>
</evidence>
<feature type="domain" description="Hemerythrin-like" evidence="1">
    <location>
        <begin position="10"/>
        <end position="132"/>
    </location>
</feature>